<dbReference type="Proteomes" id="UP000534286">
    <property type="component" value="Unassembled WGS sequence"/>
</dbReference>
<evidence type="ECO:0000313" key="3">
    <source>
        <dbReference type="EMBL" id="MBB4937989.1"/>
    </source>
</evidence>
<dbReference type="EMBL" id="JACHJU010000001">
    <property type="protein sequence ID" value="MBB4937989.1"/>
    <property type="molecule type" value="Genomic_DNA"/>
</dbReference>
<protein>
    <recommendedName>
        <fullName evidence="2">Outer membrane channel protein CpnT-like N-terminal domain-containing protein</fullName>
    </recommendedName>
</protein>
<keyword evidence="1" id="KW-1133">Transmembrane helix</keyword>
<feature type="domain" description="Outer membrane channel protein CpnT-like N-terminal" evidence="2">
    <location>
        <begin position="29"/>
        <end position="159"/>
    </location>
</feature>
<gene>
    <name evidence="3" type="ORF">FHR32_002294</name>
</gene>
<reference evidence="3 4" key="1">
    <citation type="submission" date="2020-08" db="EMBL/GenBank/DDBJ databases">
        <title>Sequencing the genomes of 1000 actinobacteria strains.</title>
        <authorList>
            <person name="Klenk H.-P."/>
        </authorList>
    </citation>
    <scope>NUCLEOTIDE SEQUENCE [LARGE SCALE GENOMIC DNA]</scope>
    <source>
        <strain evidence="3 4">DSM 43023</strain>
    </source>
</reference>
<feature type="transmembrane region" description="Helical" evidence="1">
    <location>
        <begin position="122"/>
        <end position="152"/>
    </location>
</feature>
<dbReference type="RefSeq" id="WP_184754265.1">
    <property type="nucleotide sequence ID" value="NZ_BAABEK010000014.1"/>
</dbReference>
<organism evidence="3 4">
    <name type="scientific">Streptosporangium album</name>
    <dbReference type="NCBI Taxonomy" id="47479"/>
    <lineage>
        <taxon>Bacteria</taxon>
        <taxon>Bacillati</taxon>
        <taxon>Actinomycetota</taxon>
        <taxon>Actinomycetes</taxon>
        <taxon>Streptosporangiales</taxon>
        <taxon>Streptosporangiaceae</taxon>
        <taxon>Streptosporangium</taxon>
    </lineage>
</organism>
<keyword evidence="4" id="KW-1185">Reference proteome</keyword>
<evidence type="ECO:0000256" key="1">
    <source>
        <dbReference type="SAM" id="Phobius"/>
    </source>
</evidence>
<name>A0A7W7RTN0_9ACTN</name>
<comment type="caution">
    <text evidence="3">The sequence shown here is derived from an EMBL/GenBank/DDBJ whole genome shotgun (WGS) entry which is preliminary data.</text>
</comment>
<dbReference type="AlphaFoldDB" id="A0A7W7RTN0"/>
<feature type="transmembrane region" description="Helical" evidence="1">
    <location>
        <begin position="12"/>
        <end position="34"/>
    </location>
</feature>
<dbReference type="Pfam" id="PF25547">
    <property type="entry name" value="WXG100_2"/>
    <property type="match status" value="1"/>
</dbReference>
<dbReference type="InterPro" id="IPR057746">
    <property type="entry name" value="CpnT-like_N"/>
</dbReference>
<proteinExistence type="predicted"/>
<keyword evidence="1" id="KW-0812">Transmembrane</keyword>
<evidence type="ECO:0000313" key="4">
    <source>
        <dbReference type="Proteomes" id="UP000534286"/>
    </source>
</evidence>
<accession>A0A7W7RTN0</accession>
<sequence>MSGLTGFIRANPFASGMGAGAVGGAGFVVAMLAIEWPEADEDTLREVAGIWEDLAGTIERSGKDANDIVAQVWKNNSGAGMGEFRDVWERKIQGYPADVATYCRAVAKACRDYAQVVEVTKYVLVVLAIQMWVNILFTIAWGWGTAGVGAVVQRMMIEKLFKGRAVLQMKIFKIGVEKIIFNAFYYLGDSVLYAGGQQVLQWGVFEIAGVKKDLNGTEVTSLKENREQFLRGFGANVAFNGVYDLTKVGPWARFFPESRMGNALSRLAGSGTYTVVDNTLQGDPDLPTWEQWIAKLIIHGSRAAKPAAP</sequence>
<evidence type="ECO:0000259" key="2">
    <source>
        <dbReference type="Pfam" id="PF25547"/>
    </source>
</evidence>
<keyword evidence="1" id="KW-0472">Membrane</keyword>